<accession>A0A4Y2PVW2</accession>
<proteinExistence type="predicted"/>
<name>A0A4Y2PVW2_ARAVE</name>
<protein>
    <submittedName>
        <fullName evidence="1">Uncharacterized protein</fullName>
    </submittedName>
</protein>
<organism evidence="1 2">
    <name type="scientific">Araneus ventricosus</name>
    <name type="common">Orbweaver spider</name>
    <name type="synonym">Epeira ventricosa</name>
    <dbReference type="NCBI Taxonomy" id="182803"/>
    <lineage>
        <taxon>Eukaryota</taxon>
        <taxon>Metazoa</taxon>
        <taxon>Ecdysozoa</taxon>
        <taxon>Arthropoda</taxon>
        <taxon>Chelicerata</taxon>
        <taxon>Arachnida</taxon>
        <taxon>Araneae</taxon>
        <taxon>Araneomorphae</taxon>
        <taxon>Entelegynae</taxon>
        <taxon>Araneoidea</taxon>
        <taxon>Araneidae</taxon>
        <taxon>Araneus</taxon>
    </lineage>
</organism>
<dbReference type="AlphaFoldDB" id="A0A4Y2PVW2"/>
<comment type="caution">
    <text evidence="1">The sequence shown here is derived from an EMBL/GenBank/DDBJ whole genome shotgun (WGS) entry which is preliminary data.</text>
</comment>
<gene>
    <name evidence="1" type="ORF">AVEN_142235_1</name>
</gene>
<evidence type="ECO:0000313" key="2">
    <source>
        <dbReference type="Proteomes" id="UP000499080"/>
    </source>
</evidence>
<keyword evidence="2" id="KW-1185">Reference proteome</keyword>
<evidence type="ECO:0000313" key="1">
    <source>
        <dbReference type="EMBL" id="GBN55013.1"/>
    </source>
</evidence>
<dbReference type="Proteomes" id="UP000499080">
    <property type="component" value="Unassembled WGS sequence"/>
</dbReference>
<sequence>MVHSSASHRWYTPPDGTFKCEPPVVHAAQWCIQLRATGGTRTRWYIQLQATYATLKCESPVVQAAGWYFQVRATGGTRRPMVHSSACHRWYKLPDGISKCEPPLEDTT</sequence>
<reference evidence="1 2" key="1">
    <citation type="journal article" date="2019" name="Sci. Rep.">
        <title>Orb-weaving spider Araneus ventricosus genome elucidates the spidroin gene catalogue.</title>
        <authorList>
            <person name="Kono N."/>
            <person name="Nakamura H."/>
            <person name="Ohtoshi R."/>
            <person name="Moran D.A.P."/>
            <person name="Shinohara A."/>
            <person name="Yoshida Y."/>
            <person name="Fujiwara M."/>
            <person name="Mori M."/>
            <person name="Tomita M."/>
            <person name="Arakawa K."/>
        </authorList>
    </citation>
    <scope>NUCLEOTIDE SEQUENCE [LARGE SCALE GENOMIC DNA]</scope>
</reference>
<dbReference type="EMBL" id="BGPR01012201">
    <property type="protein sequence ID" value="GBN55013.1"/>
    <property type="molecule type" value="Genomic_DNA"/>
</dbReference>